<protein>
    <submittedName>
        <fullName evidence="1">Uncharacterized protein</fullName>
    </submittedName>
</protein>
<evidence type="ECO:0000313" key="1">
    <source>
        <dbReference type="EMBL" id="GAH21410.1"/>
    </source>
</evidence>
<organism evidence="1">
    <name type="scientific">marine sediment metagenome</name>
    <dbReference type="NCBI Taxonomy" id="412755"/>
    <lineage>
        <taxon>unclassified sequences</taxon>
        <taxon>metagenomes</taxon>
        <taxon>ecological metagenomes</taxon>
    </lineage>
</organism>
<dbReference type="AlphaFoldDB" id="X1EM36"/>
<name>X1EM36_9ZZZZ</name>
<comment type="caution">
    <text evidence="1">The sequence shown here is derived from an EMBL/GenBank/DDBJ whole genome shotgun (WGS) entry which is preliminary data.</text>
</comment>
<dbReference type="EMBL" id="BART01040882">
    <property type="protein sequence ID" value="GAH21410.1"/>
    <property type="molecule type" value="Genomic_DNA"/>
</dbReference>
<gene>
    <name evidence="1" type="ORF">S01H4_66213</name>
</gene>
<proteinExistence type="predicted"/>
<sequence>LESIVIITLTKILPRNSDISANANQACLFCFFRM</sequence>
<accession>X1EM36</accession>
<reference evidence="1" key="1">
    <citation type="journal article" date="2014" name="Front. Microbiol.">
        <title>High frequency of phylogenetically diverse reductive dehalogenase-homologous genes in deep subseafloor sedimentary metagenomes.</title>
        <authorList>
            <person name="Kawai M."/>
            <person name="Futagami T."/>
            <person name="Toyoda A."/>
            <person name="Takaki Y."/>
            <person name="Nishi S."/>
            <person name="Hori S."/>
            <person name="Arai W."/>
            <person name="Tsubouchi T."/>
            <person name="Morono Y."/>
            <person name="Uchiyama I."/>
            <person name="Ito T."/>
            <person name="Fujiyama A."/>
            <person name="Inagaki F."/>
            <person name="Takami H."/>
        </authorList>
    </citation>
    <scope>NUCLEOTIDE SEQUENCE</scope>
    <source>
        <strain evidence="1">Expedition CK06-06</strain>
    </source>
</reference>
<feature type="non-terminal residue" evidence="1">
    <location>
        <position position="1"/>
    </location>
</feature>